<dbReference type="CDD" id="cd00761">
    <property type="entry name" value="Glyco_tranf_GTA_type"/>
    <property type="match status" value="2"/>
</dbReference>
<evidence type="ECO:0000259" key="2">
    <source>
        <dbReference type="Pfam" id="PF00535"/>
    </source>
</evidence>
<name>A0A7X1QXJ5_STRMT</name>
<keyword evidence="3" id="KW-0808">Transferase</keyword>
<evidence type="ECO:0000313" key="4">
    <source>
        <dbReference type="Proteomes" id="UP000432694"/>
    </source>
</evidence>
<evidence type="ECO:0000313" key="3">
    <source>
        <dbReference type="EMBL" id="MQQ02640.1"/>
    </source>
</evidence>
<dbReference type="PANTHER" id="PTHR22916:SF3">
    <property type="entry name" value="UDP-GLCNAC:BETAGAL BETA-1,3-N-ACETYLGLUCOSAMINYLTRANSFERASE-LIKE PROTEIN 1"/>
    <property type="match status" value="1"/>
</dbReference>
<protein>
    <submittedName>
        <fullName evidence="3">Glycosyltransferase</fullName>
    </submittedName>
</protein>
<comment type="caution">
    <text evidence="3">The sequence shown here is derived from an EMBL/GenBank/DDBJ whole genome shotgun (WGS) entry which is preliminary data.</text>
</comment>
<accession>A0A7X1QXJ5</accession>
<dbReference type="InterPro" id="IPR001173">
    <property type="entry name" value="Glyco_trans_2-like"/>
</dbReference>
<dbReference type="AlphaFoldDB" id="A0A7X1QXJ5"/>
<dbReference type="InterPro" id="IPR029044">
    <property type="entry name" value="Nucleotide-diphossugar_trans"/>
</dbReference>
<reference evidence="3 4" key="1">
    <citation type="submission" date="2019-10" db="EMBL/GenBank/DDBJ databases">
        <title>Streptococcus mitis of the oral and urogenital tracts.</title>
        <authorList>
            <person name="Price T."/>
            <person name="Mores C.R."/>
            <person name="Putonti C."/>
            <person name="Wolfe A.J."/>
        </authorList>
    </citation>
    <scope>NUCLEOTIDE SEQUENCE [LARGE SCALE GENOMIC DNA]</scope>
    <source>
        <strain evidence="3 4">SM50</strain>
    </source>
</reference>
<organism evidence="3 4">
    <name type="scientific">Streptococcus mitis</name>
    <dbReference type="NCBI Taxonomy" id="28037"/>
    <lineage>
        <taxon>Bacteria</taxon>
        <taxon>Bacillati</taxon>
        <taxon>Bacillota</taxon>
        <taxon>Bacilli</taxon>
        <taxon>Lactobacillales</taxon>
        <taxon>Streptococcaceae</taxon>
        <taxon>Streptococcus</taxon>
        <taxon>Streptococcus mitis group</taxon>
    </lineage>
</organism>
<dbReference type="Pfam" id="PF00535">
    <property type="entry name" value="Glycos_transf_2"/>
    <property type="match status" value="2"/>
</dbReference>
<gene>
    <name evidence="3" type="ORF">GEZ98_07060</name>
</gene>
<dbReference type="SUPFAM" id="SSF53448">
    <property type="entry name" value="Nucleotide-diphospho-sugar transferases"/>
    <property type="match status" value="2"/>
</dbReference>
<feature type="coiled-coil region" evidence="1">
    <location>
        <begin position="546"/>
        <end position="573"/>
    </location>
</feature>
<keyword evidence="1" id="KW-0175">Coiled coil</keyword>
<proteinExistence type="predicted"/>
<evidence type="ECO:0000256" key="1">
    <source>
        <dbReference type="SAM" id="Coils"/>
    </source>
</evidence>
<dbReference type="Proteomes" id="UP000432694">
    <property type="component" value="Unassembled WGS sequence"/>
</dbReference>
<dbReference type="GO" id="GO:0016758">
    <property type="term" value="F:hexosyltransferase activity"/>
    <property type="evidence" value="ECO:0007669"/>
    <property type="project" value="UniProtKB-ARBA"/>
</dbReference>
<feature type="domain" description="Glycosyltransferase 2-like" evidence="2">
    <location>
        <begin position="295"/>
        <end position="423"/>
    </location>
</feature>
<dbReference type="Gene3D" id="3.90.550.10">
    <property type="entry name" value="Spore Coat Polysaccharide Biosynthesis Protein SpsA, Chain A"/>
    <property type="match status" value="2"/>
</dbReference>
<dbReference type="EMBL" id="WIJB01000005">
    <property type="protein sequence ID" value="MQQ02640.1"/>
    <property type="molecule type" value="Genomic_DNA"/>
</dbReference>
<sequence length="578" mass="68221">MENELISIIVPIYNVENYLRMCLDSIQNQTYKKFECIMVNDGSTDSSQQIAEEYLTDNRFKLINQSNKGLSGARNTGISHIREESTFVAFVDSDDYIYPDFLETLIEYIEDDVDVIEGMIENFHDEIKVDRVCHDFEKQTLMTKDDKLGKFALNELRVSVFPKLFRKSLLTEDFFPEGWIFEDLAVVPELVSYSGKWIKLPKVIYGYRIRPNSITTKEFSEEKLDVFKIFGKYDLFFKDESDVTKLLVEKIKYLHLNYHDIEFVPENNQYKQLYQQEKQKLLSKIADYESKTLISIIVPIYNVENYLRQCLDSIMNQTYRNFECLLINYGSPDNSADICREYVAKDVRFRYLEKENSGVSSARNLGIERSGGAYITFIDSDDWLENDALQLLYGALKKENADISIGRYNCYDESRYQYLFYDSNPDDSLEVIEGKEIIDREGVEEMRNGNWTVAYLKLFKRELLENLPFPLGKTAEDTYWTWKVLLKASRVVYLNSYIYWYRIGLSGTLNIWSEKRIYDEIEAREEKLAILASLNYDLTNHILIYKNRLQRVIAKLEEQNMQFTEIYRRMMEKLSLLL</sequence>
<feature type="domain" description="Glycosyltransferase 2-like" evidence="2">
    <location>
        <begin position="7"/>
        <end position="150"/>
    </location>
</feature>
<dbReference type="PANTHER" id="PTHR22916">
    <property type="entry name" value="GLYCOSYLTRANSFERASE"/>
    <property type="match status" value="1"/>
</dbReference>